<keyword evidence="1" id="KW-0472">Membrane</keyword>
<keyword evidence="3" id="KW-1185">Reference proteome</keyword>
<evidence type="ECO:0000256" key="1">
    <source>
        <dbReference type="SAM" id="Phobius"/>
    </source>
</evidence>
<evidence type="ECO:0000313" key="3">
    <source>
        <dbReference type="Proteomes" id="UP000271098"/>
    </source>
</evidence>
<dbReference type="InterPro" id="IPR040035">
    <property type="entry name" value="TMEM180"/>
</dbReference>
<dbReference type="PANTHER" id="PTHR28658:SF1">
    <property type="entry name" value="MAJOR FACILITATOR SUPERFAMILY DOMAIN CONTAINING 13B"/>
    <property type="match status" value="1"/>
</dbReference>
<feature type="transmembrane region" description="Helical" evidence="1">
    <location>
        <begin position="60"/>
        <end position="82"/>
    </location>
</feature>
<dbReference type="PANTHER" id="PTHR28658">
    <property type="entry name" value="TRANSMEMBRANE PROTEIN 180"/>
    <property type="match status" value="1"/>
</dbReference>
<proteinExistence type="predicted"/>
<keyword evidence="1" id="KW-0812">Transmembrane</keyword>
<protein>
    <submittedName>
        <fullName evidence="4">Very-long-chain 3-oxoacyl-CoA synthase</fullName>
    </submittedName>
</protein>
<dbReference type="Proteomes" id="UP000271098">
    <property type="component" value="Unassembled WGS sequence"/>
</dbReference>
<dbReference type="WBParaSite" id="GPUH_0002371801-mRNA-1">
    <property type="protein sequence ID" value="GPUH_0002371801-mRNA-1"/>
    <property type="gene ID" value="GPUH_0002371801"/>
</dbReference>
<reference evidence="4" key="1">
    <citation type="submission" date="2016-06" db="UniProtKB">
        <authorList>
            <consortium name="WormBaseParasite"/>
        </authorList>
    </citation>
    <scope>IDENTIFICATION</scope>
</reference>
<accession>A0A183ERU7</accession>
<keyword evidence="1" id="KW-1133">Transmembrane helix</keyword>
<reference evidence="2 3" key="2">
    <citation type="submission" date="2018-11" db="EMBL/GenBank/DDBJ databases">
        <authorList>
            <consortium name="Pathogen Informatics"/>
        </authorList>
    </citation>
    <scope>NUCLEOTIDE SEQUENCE [LARGE SCALE GENOMIC DNA]</scope>
</reference>
<evidence type="ECO:0000313" key="4">
    <source>
        <dbReference type="WBParaSite" id="GPUH_0002371801-mRNA-1"/>
    </source>
</evidence>
<sequence>MVSVNVALCSGQFAMSVLQTFFMFYYVKVYLNIFKIDEFWFAITQGLFIVWNALNDPIFGYAQVIILAYSILYFSQVAYCIYSENGKNLSTNTVHKYSQ</sequence>
<organism evidence="4">
    <name type="scientific">Gongylonema pulchrum</name>
    <dbReference type="NCBI Taxonomy" id="637853"/>
    <lineage>
        <taxon>Eukaryota</taxon>
        <taxon>Metazoa</taxon>
        <taxon>Ecdysozoa</taxon>
        <taxon>Nematoda</taxon>
        <taxon>Chromadorea</taxon>
        <taxon>Rhabditida</taxon>
        <taxon>Spirurina</taxon>
        <taxon>Spiruromorpha</taxon>
        <taxon>Spiruroidea</taxon>
        <taxon>Gongylonematidae</taxon>
        <taxon>Gongylonema</taxon>
    </lineage>
</organism>
<dbReference type="AlphaFoldDB" id="A0A183ERU7"/>
<evidence type="ECO:0000313" key="2">
    <source>
        <dbReference type="EMBL" id="VDN41818.1"/>
    </source>
</evidence>
<name>A0A183ERU7_9BILA</name>
<dbReference type="EMBL" id="UYRT01098603">
    <property type="protein sequence ID" value="VDN41818.1"/>
    <property type="molecule type" value="Genomic_DNA"/>
</dbReference>
<dbReference type="OrthoDB" id="189226at2759"/>
<gene>
    <name evidence="2" type="ORF">GPUH_LOCUS23687</name>
</gene>